<dbReference type="EMBL" id="JAYMYQ010000004">
    <property type="protein sequence ID" value="KAK7339529.1"/>
    <property type="molecule type" value="Genomic_DNA"/>
</dbReference>
<keyword evidence="2" id="KW-1185">Reference proteome</keyword>
<name>A0AAN9QL38_CANGL</name>
<protein>
    <submittedName>
        <fullName evidence="1">Uncharacterized protein</fullName>
    </submittedName>
</protein>
<organism evidence="1 2">
    <name type="scientific">Canavalia gladiata</name>
    <name type="common">Sword bean</name>
    <name type="synonym">Dolichos gladiatus</name>
    <dbReference type="NCBI Taxonomy" id="3824"/>
    <lineage>
        <taxon>Eukaryota</taxon>
        <taxon>Viridiplantae</taxon>
        <taxon>Streptophyta</taxon>
        <taxon>Embryophyta</taxon>
        <taxon>Tracheophyta</taxon>
        <taxon>Spermatophyta</taxon>
        <taxon>Magnoliopsida</taxon>
        <taxon>eudicotyledons</taxon>
        <taxon>Gunneridae</taxon>
        <taxon>Pentapetalae</taxon>
        <taxon>rosids</taxon>
        <taxon>fabids</taxon>
        <taxon>Fabales</taxon>
        <taxon>Fabaceae</taxon>
        <taxon>Papilionoideae</taxon>
        <taxon>50 kb inversion clade</taxon>
        <taxon>NPAAA clade</taxon>
        <taxon>indigoferoid/millettioid clade</taxon>
        <taxon>Phaseoleae</taxon>
        <taxon>Canavalia</taxon>
    </lineage>
</organism>
<accession>A0AAN9QL38</accession>
<dbReference type="AlphaFoldDB" id="A0AAN9QL38"/>
<comment type="caution">
    <text evidence="1">The sequence shown here is derived from an EMBL/GenBank/DDBJ whole genome shotgun (WGS) entry which is preliminary data.</text>
</comment>
<reference evidence="1 2" key="1">
    <citation type="submission" date="2024-01" db="EMBL/GenBank/DDBJ databases">
        <title>The genomes of 5 underutilized Papilionoideae crops provide insights into root nodulation and disease resistanc.</title>
        <authorList>
            <person name="Jiang F."/>
        </authorList>
    </citation>
    <scope>NUCLEOTIDE SEQUENCE [LARGE SCALE GENOMIC DNA]</scope>
    <source>
        <strain evidence="1">LVBAO_FW01</strain>
        <tissue evidence="1">Leaves</tissue>
    </source>
</reference>
<evidence type="ECO:0000313" key="2">
    <source>
        <dbReference type="Proteomes" id="UP001367508"/>
    </source>
</evidence>
<proteinExistence type="predicted"/>
<evidence type="ECO:0000313" key="1">
    <source>
        <dbReference type="EMBL" id="KAK7339529.1"/>
    </source>
</evidence>
<dbReference type="Proteomes" id="UP001367508">
    <property type="component" value="Unassembled WGS sequence"/>
</dbReference>
<gene>
    <name evidence="1" type="ORF">VNO77_20201</name>
</gene>
<sequence>MDLGCVGYVSIELEKNQNTTSFCICLTMLVDPSLRSEFEVILNALTRFILIIESYSFKYGKVKMESLHRLGKPPRREKKKDADDMVPIDTWFCSLYISFCPNGIPLILQFLVS</sequence>